<dbReference type="AlphaFoldDB" id="A0A0K2TTK6"/>
<sequence length="187" mass="21079">LRGFLTLKTKTPSPSKVNKSKSPGLSSLHKIKKLNKNKASEVKNKERKDTRSENLSKIRGIVPKKSSSTSSSQSKNTSRIKSEKVVESRKGFLERFAKYREWKAEKKAAKEKKPVFKVGKFHHKPYPTDLDDSLASTGNSTLLRSGSLIERIKGGSETRMRRMVSCSNISKTKDSAYKSNKKKYVKS</sequence>
<feature type="non-terminal residue" evidence="2">
    <location>
        <position position="1"/>
    </location>
</feature>
<dbReference type="EMBL" id="HACA01011799">
    <property type="protein sequence ID" value="CDW29160.1"/>
    <property type="molecule type" value="Transcribed_RNA"/>
</dbReference>
<evidence type="ECO:0000256" key="1">
    <source>
        <dbReference type="SAM" id="MobiDB-lite"/>
    </source>
</evidence>
<accession>A0A0K2TTK6</accession>
<organism evidence="2">
    <name type="scientific">Lepeophtheirus salmonis</name>
    <name type="common">Salmon louse</name>
    <name type="synonym">Caligus salmonis</name>
    <dbReference type="NCBI Taxonomy" id="72036"/>
    <lineage>
        <taxon>Eukaryota</taxon>
        <taxon>Metazoa</taxon>
        <taxon>Ecdysozoa</taxon>
        <taxon>Arthropoda</taxon>
        <taxon>Crustacea</taxon>
        <taxon>Multicrustacea</taxon>
        <taxon>Hexanauplia</taxon>
        <taxon>Copepoda</taxon>
        <taxon>Siphonostomatoida</taxon>
        <taxon>Caligidae</taxon>
        <taxon>Lepeophtheirus</taxon>
    </lineage>
</organism>
<feature type="compositionally biased region" description="Low complexity" evidence="1">
    <location>
        <begin position="8"/>
        <end position="23"/>
    </location>
</feature>
<proteinExistence type="predicted"/>
<feature type="region of interest" description="Disordered" evidence="1">
    <location>
        <begin position="1"/>
        <end position="86"/>
    </location>
</feature>
<protein>
    <submittedName>
        <fullName evidence="2">Uncharacterized protein</fullName>
    </submittedName>
</protein>
<name>A0A0K2TTK6_LEPSM</name>
<reference evidence="2" key="1">
    <citation type="submission" date="2014-05" db="EMBL/GenBank/DDBJ databases">
        <authorList>
            <person name="Chronopoulou M."/>
        </authorList>
    </citation>
    <scope>NUCLEOTIDE SEQUENCE</scope>
    <source>
        <tissue evidence="2">Whole organism</tissue>
    </source>
</reference>
<feature type="compositionally biased region" description="Low complexity" evidence="1">
    <location>
        <begin position="64"/>
        <end position="79"/>
    </location>
</feature>
<feature type="compositionally biased region" description="Basic and acidic residues" evidence="1">
    <location>
        <begin position="38"/>
        <end position="56"/>
    </location>
</feature>
<evidence type="ECO:0000313" key="2">
    <source>
        <dbReference type="EMBL" id="CDW29160.1"/>
    </source>
</evidence>